<dbReference type="InterPro" id="IPR001128">
    <property type="entry name" value="Cyt_P450"/>
</dbReference>
<dbReference type="InterPro" id="IPR036396">
    <property type="entry name" value="Cyt_P450_sf"/>
</dbReference>
<keyword evidence="8 16" id="KW-0560">Oxidoreductase</keyword>
<dbReference type="GO" id="GO:0071375">
    <property type="term" value="P:cellular response to peptide hormone stimulus"/>
    <property type="evidence" value="ECO:0007669"/>
    <property type="project" value="TreeGrafter"/>
</dbReference>
<keyword evidence="12" id="KW-0472">Membrane</keyword>
<dbReference type="PRINTS" id="PR00385">
    <property type="entry name" value="P450"/>
</dbReference>
<evidence type="ECO:0000256" key="6">
    <source>
        <dbReference type="ARBA" id="ARBA00022723"/>
    </source>
</evidence>
<protein>
    <recommendedName>
        <fullName evidence="4">steroid 11beta-monooxygenase</fullName>
        <ecNumber evidence="4">1.14.15.4</ecNumber>
    </recommendedName>
    <alternativeName>
        <fullName evidence="14">Cytochrome P450C11</fullName>
    </alternativeName>
</protein>
<keyword evidence="10 16" id="KW-0503">Monooxygenase</keyword>
<comment type="similarity">
    <text evidence="3 16">Belongs to the cytochrome P450 family.</text>
</comment>
<dbReference type="GO" id="GO:0004507">
    <property type="term" value="F:steroid 11-beta-monooxygenase activity"/>
    <property type="evidence" value="ECO:0007669"/>
    <property type="project" value="UniProtKB-EC"/>
</dbReference>
<evidence type="ECO:0000256" key="14">
    <source>
        <dbReference type="ARBA" id="ARBA00042800"/>
    </source>
</evidence>
<dbReference type="Pfam" id="PF00067">
    <property type="entry name" value="p450"/>
    <property type="match status" value="1"/>
</dbReference>
<comment type="cofactor">
    <cofactor evidence="1 15">
        <name>heme</name>
        <dbReference type="ChEBI" id="CHEBI:30413"/>
    </cofactor>
</comment>
<dbReference type="PANTHER" id="PTHR24279">
    <property type="entry name" value="CYTOCHROME P450"/>
    <property type="match status" value="1"/>
</dbReference>
<dbReference type="EMBL" id="MH329959">
    <property type="protein sequence ID" value="AWT24626.1"/>
    <property type="molecule type" value="mRNA"/>
</dbReference>
<accession>A0A2U9NKL4</accession>
<dbReference type="GO" id="GO:0020037">
    <property type="term" value="F:heme binding"/>
    <property type="evidence" value="ECO:0007669"/>
    <property type="project" value="InterPro"/>
</dbReference>
<dbReference type="GO" id="GO:0005743">
    <property type="term" value="C:mitochondrial inner membrane"/>
    <property type="evidence" value="ECO:0007669"/>
    <property type="project" value="TreeGrafter"/>
</dbReference>
<keyword evidence="5 15" id="KW-0349">Heme</keyword>
<name>A0A2U9NKL4_PROAN</name>
<dbReference type="InterPro" id="IPR002401">
    <property type="entry name" value="Cyt_P450_E_grp-I"/>
</dbReference>
<evidence type="ECO:0000256" key="12">
    <source>
        <dbReference type="ARBA" id="ARBA00023136"/>
    </source>
</evidence>
<feature type="binding site" description="axial binding residue" evidence="15">
    <location>
        <position position="468"/>
    </location>
    <ligand>
        <name>heme</name>
        <dbReference type="ChEBI" id="CHEBI:30413"/>
    </ligand>
    <ligandPart>
        <name>Fe</name>
        <dbReference type="ChEBI" id="CHEBI:18248"/>
    </ligandPart>
</feature>
<evidence type="ECO:0000256" key="5">
    <source>
        <dbReference type="ARBA" id="ARBA00022617"/>
    </source>
</evidence>
<evidence type="ECO:0000256" key="13">
    <source>
        <dbReference type="ARBA" id="ARBA00023250"/>
    </source>
</evidence>
<comment type="subcellular location">
    <subcellularLocation>
        <location evidence="2">Mitochondrion membrane</location>
    </subcellularLocation>
</comment>
<evidence type="ECO:0000256" key="11">
    <source>
        <dbReference type="ARBA" id="ARBA00023128"/>
    </source>
</evidence>
<dbReference type="InterPro" id="IPR050479">
    <property type="entry name" value="CYP11_CYP27_families"/>
</dbReference>
<dbReference type="PROSITE" id="PS00086">
    <property type="entry name" value="CYTOCHROME_P450"/>
    <property type="match status" value="1"/>
</dbReference>
<sequence>MFFPKTCTKALQSLTLDCNHLGLQGVLMRCISHLQPENSTVELHSCASDLKSAVLPYEGIPRTSKYSWQNFYTSWKTFGFQNLHHAMVQMFDQYGPIYREKIGKQEVVNIMLPEDIATVYAADGLYPRRPLLEPWSLHREYRNQACGIFLKNGEQWRKDRLILNKDIISPEAIKRCIPLQNSLAADITNHLQQQIQRKLQRSLTIDVASLLHRYTLESICNILYGERLGLLDDNPSEELLKFLSSMEVMLKTTVPLLYLPVNIAKALNARIWKDHVAAWDYIHDHAESYIEKIYHSSLSGQQADTSYKGILAELLFKADLPKDHIKANIIELMAGGSETSALPILFTLFELARNPKIQAEIRDEITVACRKAHGDTALILSSVPLLRGAIKESLRLYPIGIVQQRFTNKDIVLQNYHIPASTLVQIGLYPMGRSAKVFPNPKIYDPKRWLKRDNSFKSMAFGFGPRQCIGRRIAELEMLLFFIHILQNFKIDAPSKEDIKTVYKFVLVPEKNPLLTFKPIY</sequence>
<evidence type="ECO:0000256" key="8">
    <source>
        <dbReference type="ARBA" id="ARBA00023002"/>
    </source>
</evidence>
<dbReference type="EC" id="1.14.15.4" evidence="4"/>
<keyword evidence="11" id="KW-0496">Mitochondrion</keyword>
<dbReference type="GO" id="GO:0006700">
    <property type="term" value="P:C21-steroid hormone biosynthetic process"/>
    <property type="evidence" value="ECO:0007669"/>
    <property type="project" value="TreeGrafter"/>
</dbReference>
<dbReference type="GO" id="GO:0008203">
    <property type="term" value="P:cholesterol metabolic process"/>
    <property type="evidence" value="ECO:0007669"/>
    <property type="project" value="TreeGrafter"/>
</dbReference>
<evidence type="ECO:0000256" key="7">
    <source>
        <dbReference type="ARBA" id="ARBA00022946"/>
    </source>
</evidence>
<evidence type="ECO:0000256" key="15">
    <source>
        <dbReference type="PIRSR" id="PIRSR602401-1"/>
    </source>
</evidence>
<keyword evidence="9 15" id="KW-0408">Iron</keyword>
<keyword evidence="13" id="KW-0755">Steroidogenesis</keyword>
<keyword evidence="6 15" id="KW-0479">Metal-binding</keyword>
<dbReference type="GO" id="GO:0006704">
    <property type="term" value="P:glucocorticoid biosynthetic process"/>
    <property type="evidence" value="ECO:0007669"/>
    <property type="project" value="TreeGrafter"/>
</dbReference>
<evidence type="ECO:0000256" key="3">
    <source>
        <dbReference type="ARBA" id="ARBA00010617"/>
    </source>
</evidence>
<reference evidence="17" key="1">
    <citation type="journal article" date="2018" name="Genome Biol. Evol.">
        <title>A Comparative View on Sex Differentiation and Gametogenesis Genes in Lungfish and Coelacanths.</title>
        <authorList>
            <person name="Biscotti M.A."/>
            <person name="Adolfi M.C."/>
            <person name="Barucca M."/>
            <person name="Forconi M."/>
            <person name="Pallavicini A."/>
            <person name="Gerdol M."/>
            <person name="Canapa A."/>
            <person name="Schartl M."/>
        </authorList>
    </citation>
    <scope>NUCLEOTIDE SEQUENCE</scope>
</reference>
<dbReference type="GO" id="GO:0034650">
    <property type="term" value="P:cortisol metabolic process"/>
    <property type="evidence" value="ECO:0007669"/>
    <property type="project" value="TreeGrafter"/>
</dbReference>
<evidence type="ECO:0000256" key="16">
    <source>
        <dbReference type="RuleBase" id="RU000461"/>
    </source>
</evidence>
<evidence type="ECO:0000256" key="10">
    <source>
        <dbReference type="ARBA" id="ARBA00023033"/>
    </source>
</evidence>
<evidence type="ECO:0000256" key="9">
    <source>
        <dbReference type="ARBA" id="ARBA00023004"/>
    </source>
</evidence>
<dbReference type="SUPFAM" id="SSF48264">
    <property type="entry name" value="Cytochrome P450"/>
    <property type="match status" value="1"/>
</dbReference>
<evidence type="ECO:0000256" key="1">
    <source>
        <dbReference type="ARBA" id="ARBA00001971"/>
    </source>
</evidence>
<proteinExistence type="evidence at transcript level"/>
<organism evidence="17">
    <name type="scientific">Protopterus annectens</name>
    <name type="common">African lungfish</name>
    <dbReference type="NCBI Taxonomy" id="7888"/>
    <lineage>
        <taxon>Eukaryota</taxon>
        <taxon>Metazoa</taxon>
        <taxon>Chordata</taxon>
        <taxon>Craniata</taxon>
        <taxon>Vertebrata</taxon>
        <taxon>Euteleostomi</taxon>
        <taxon>Dipnomorpha</taxon>
        <taxon>Ceratodontiformes</taxon>
        <taxon>Lepidosirenoidei</taxon>
        <taxon>Protopteridae</taxon>
        <taxon>Protopterus</taxon>
    </lineage>
</organism>
<dbReference type="GO" id="GO:0005506">
    <property type="term" value="F:iron ion binding"/>
    <property type="evidence" value="ECO:0007669"/>
    <property type="project" value="InterPro"/>
</dbReference>
<evidence type="ECO:0000313" key="17">
    <source>
        <dbReference type="EMBL" id="AWT24626.1"/>
    </source>
</evidence>
<dbReference type="PANTHER" id="PTHR24279:SF1">
    <property type="entry name" value="CYTOCHROME P450 11B2, MITOCHONDRIAL"/>
    <property type="match status" value="1"/>
</dbReference>
<evidence type="ECO:0000256" key="4">
    <source>
        <dbReference type="ARBA" id="ARBA00012767"/>
    </source>
</evidence>
<keyword evidence="7" id="KW-0809">Transit peptide</keyword>
<dbReference type="Gene3D" id="1.10.630.10">
    <property type="entry name" value="Cytochrome P450"/>
    <property type="match status" value="1"/>
</dbReference>
<dbReference type="PRINTS" id="PR00463">
    <property type="entry name" value="EP450I"/>
</dbReference>
<dbReference type="AlphaFoldDB" id="A0A2U9NKL4"/>
<evidence type="ECO:0000256" key="2">
    <source>
        <dbReference type="ARBA" id="ARBA00004325"/>
    </source>
</evidence>
<dbReference type="InterPro" id="IPR017972">
    <property type="entry name" value="Cyt_P450_CS"/>
</dbReference>